<evidence type="ECO:0000256" key="3">
    <source>
        <dbReference type="ARBA" id="ARBA00022741"/>
    </source>
</evidence>
<reference evidence="12" key="1">
    <citation type="submission" date="2023-06" db="EMBL/GenBank/DDBJ databases">
        <title>Robiginitalea aurantiacus sp. nov. and Algoriphagus sediminis sp. nov., isolated from coastal sediment.</title>
        <authorList>
            <person name="Zhou Z.Y."/>
            <person name="An J."/>
            <person name="Jia Y.W."/>
            <person name="Du Z.J."/>
        </authorList>
    </citation>
    <scope>NUCLEOTIDE SEQUENCE</scope>
    <source>
        <strain evidence="12">M39</strain>
    </source>
</reference>
<keyword evidence="13" id="KW-1185">Reference proteome</keyword>
<evidence type="ECO:0000259" key="11">
    <source>
        <dbReference type="PROSITE" id="PS50125"/>
    </source>
</evidence>
<evidence type="ECO:0000256" key="6">
    <source>
        <dbReference type="ARBA" id="ARBA00023239"/>
    </source>
</evidence>
<dbReference type="InterPro" id="IPR019734">
    <property type="entry name" value="TPR_rpt"/>
</dbReference>
<feature type="repeat" description="TPR" evidence="7">
    <location>
        <begin position="193"/>
        <end position="226"/>
    </location>
</feature>
<keyword evidence="5 10" id="KW-0472">Membrane</keyword>
<name>A0ABT7WGV6_9FLAO</name>
<accession>A0ABT7WGV6</accession>
<evidence type="ECO:0000256" key="1">
    <source>
        <dbReference type="ARBA" id="ARBA00004370"/>
    </source>
</evidence>
<keyword evidence="3" id="KW-0547">Nucleotide-binding</keyword>
<dbReference type="InterPro" id="IPR011990">
    <property type="entry name" value="TPR-like_helical_dom_sf"/>
</dbReference>
<dbReference type="InterPro" id="IPR001054">
    <property type="entry name" value="A/G_cyclase"/>
</dbReference>
<dbReference type="RefSeq" id="WP_289725521.1">
    <property type="nucleotide sequence ID" value="NZ_JAUDUY010000006.1"/>
</dbReference>
<comment type="caution">
    <text evidence="12">The sequence shown here is derived from an EMBL/GenBank/DDBJ whole genome shotgun (WGS) entry which is preliminary data.</text>
</comment>
<evidence type="ECO:0000313" key="13">
    <source>
        <dbReference type="Proteomes" id="UP001174839"/>
    </source>
</evidence>
<sequence length="598" mass="67354">MTIHGQKQAVADSLRVIYKADTLQGAEKLKLLNLLAFNEMNDPQMALEYSEELIALSESMDNSRGISDGYLIKGTLLSIKGDLPGALTALQRSAEVAARSDYAFGEASANMALADTYSEAKDYRRAEETYLKCISNFRRMDNDEHQSTNRQLGVALFNLGDLYLTIEQPEKAQKYLEEAGVLFEELGLITESYSVIGNLGRSYAGMGDYQKAEDHLLRAIELLEEAEYHDHVAAYQESLAELYSEQRQYEKAHAVAMRSLNKAELQADKPQISNTSKILARLDSITGNYREAYDHLNQHMAYKDSMGMATVTMTRLERERAELQVLKQESELELQALQQRRQRLAIWAGGITSLLLIIIAIGSYRRYRFIKKTNNIISQERDRSDGLLLNILPKQTAMELKNLGRVKAQRFDEVSVLFTDFKGFTSHAESMDPEKLVTSIDYYFSHFDSIMDKYGLEKIKTVGDAYMCASGLPYPSEDHAIRIVEAAMEILEFVEAAKRDNSGDRVRFDIRIGINSGPVVAGVVGTKKFAYDIWGDTVNIASRMESASEEGKINIAENTYALIKDHFDCENRGSIAVKNRGELTMYYVLSKKKQSQSA</sequence>
<dbReference type="Pfam" id="PF00211">
    <property type="entry name" value="Guanylate_cyc"/>
    <property type="match status" value="1"/>
</dbReference>
<keyword evidence="9" id="KW-0175">Coiled coil</keyword>
<dbReference type="PROSITE" id="PS50005">
    <property type="entry name" value="TPR"/>
    <property type="match status" value="1"/>
</dbReference>
<dbReference type="Pfam" id="PF13181">
    <property type="entry name" value="TPR_8"/>
    <property type="match status" value="2"/>
</dbReference>
<protein>
    <submittedName>
        <fullName evidence="12">Adenylate/guanylate cyclase domain-containing protein</fullName>
    </submittedName>
</protein>
<gene>
    <name evidence="12" type="ORF">QU605_11770</name>
</gene>
<comment type="subcellular location">
    <subcellularLocation>
        <location evidence="1">Membrane</location>
    </subcellularLocation>
</comment>
<evidence type="ECO:0000256" key="9">
    <source>
        <dbReference type="SAM" id="Coils"/>
    </source>
</evidence>
<dbReference type="Proteomes" id="UP001174839">
    <property type="component" value="Unassembled WGS sequence"/>
</dbReference>
<evidence type="ECO:0000256" key="2">
    <source>
        <dbReference type="ARBA" id="ARBA00022692"/>
    </source>
</evidence>
<dbReference type="PROSITE" id="PS50125">
    <property type="entry name" value="GUANYLATE_CYCLASE_2"/>
    <property type="match status" value="1"/>
</dbReference>
<keyword evidence="7" id="KW-0802">TPR repeat</keyword>
<feature type="transmembrane region" description="Helical" evidence="10">
    <location>
        <begin position="344"/>
        <end position="364"/>
    </location>
</feature>
<keyword evidence="6 8" id="KW-0456">Lyase</keyword>
<evidence type="ECO:0000256" key="8">
    <source>
        <dbReference type="RuleBase" id="RU000405"/>
    </source>
</evidence>
<feature type="coiled-coil region" evidence="9">
    <location>
        <begin position="313"/>
        <end position="340"/>
    </location>
</feature>
<dbReference type="InterPro" id="IPR029787">
    <property type="entry name" value="Nucleotide_cyclase"/>
</dbReference>
<evidence type="ECO:0000256" key="10">
    <source>
        <dbReference type="SAM" id="Phobius"/>
    </source>
</evidence>
<dbReference type="Gene3D" id="1.25.40.10">
    <property type="entry name" value="Tetratricopeptide repeat domain"/>
    <property type="match status" value="2"/>
</dbReference>
<dbReference type="Pfam" id="PF13424">
    <property type="entry name" value="TPR_12"/>
    <property type="match status" value="1"/>
</dbReference>
<dbReference type="SMART" id="SM00044">
    <property type="entry name" value="CYCc"/>
    <property type="match status" value="1"/>
</dbReference>
<dbReference type="SMART" id="SM00028">
    <property type="entry name" value="TPR"/>
    <property type="match status" value="4"/>
</dbReference>
<evidence type="ECO:0000256" key="7">
    <source>
        <dbReference type="PROSITE-ProRule" id="PRU00339"/>
    </source>
</evidence>
<evidence type="ECO:0000256" key="4">
    <source>
        <dbReference type="ARBA" id="ARBA00022989"/>
    </source>
</evidence>
<dbReference type="InterPro" id="IPR050401">
    <property type="entry name" value="Cyclic_nucleotide_synthase"/>
</dbReference>
<keyword evidence="4 10" id="KW-1133">Transmembrane helix</keyword>
<keyword evidence="2 10" id="KW-0812">Transmembrane</keyword>
<evidence type="ECO:0000256" key="5">
    <source>
        <dbReference type="ARBA" id="ARBA00023136"/>
    </source>
</evidence>
<dbReference type="SUPFAM" id="SSF55073">
    <property type="entry name" value="Nucleotide cyclase"/>
    <property type="match status" value="1"/>
</dbReference>
<dbReference type="PROSITE" id="PS00452">
    <property type="entry name" value="GUANYLATE_CYCLASE_1"/>
    <property type="match status" value="1"/>
</dbReference>
<evidence type="ECO:0000313" key="12">
    <source>
        <dbReference type="EMBL" id="MDM9632156.1"/>
    </source>
</evidence>
<dbReference type="InterPro" id="IPR018297">
    <property type="entry name" value="A/G_cyclase_CS"/>
</dbReference>
<feature type="domain" description="Guanylate cyclase" evidence="11">
    <location>
        <begin position="415"/>
        <end position="545"/>
    </location>
</feature>
<comment type="similarity">
    <text evidence="8">Belongs to the adenylyl cyclase class-4/guanylyl cyclase family.</text>
</comment>
<dbReference type="CDD" id="cd07302">
    <property type="entry name" value="CHD"/>
    <property type="match status" value="1"/>
</dbReference>
<dbReference type="SUPFAM" id="SSF48452">
    <property type="entry name" value="TPR-like"/>
    <property type="match status" value="2"/>
</dbReference>
<dbReference type="EMBL" id="JAUDUY010000006">
    <property type="protein sequence ID" value="MDM9632156.1"/>
    <property type="molecule type" value="Genomic_DNA"/>
</dbReference>
<dbReference type="PANTHER" id="PTHR11920">
    <property type="entry name" value="GUANYLYL CYCLASE"/>
    <property type="match status" value="1"/>
</dbReference>
<proteinExistence type="inferred from homology"/>
<dbReference type="PANTHER" id="PTHR11920:SF335">
    <property type="entry name" value="GUANYLATE CYCLASE"/>
    <property type="match status" value="1"/>
</dbReference>
<dbReference type="Gene3D" id="3.30.70.1230">
    <property type="entry name" value="Nucleotide cyclase"/>
    <property type="match status" value="1"/>
</dbReference>
<organism evidence="12 13">
    <name type="scientific">Robiginitalea aurantiaca</name>
    <dbReference type="NCBI Taxonomy" id="3056915"/>
    <lineage>
        <taxon>Bacteria</taxon>
        <taxon>Pseudomonadati</taxon>
        <taxon>Bacteroidota</taxon>
        <taxon>Flavobacteriia</taxon>
        <taxon>Flavobacteriales</taxon>
        <taxon>Flavobacteriaceae</taxon>
        <taxon>Robiginitalea</taxon>
    </lineage>
</organism>